<dbReference type="RefSeq" id="WP_203808540.1">
    <property type="nucleotide sequence ID" value="NZ_BOMY01000031.1"/>
</dbReference>
<feature type="chain" id="PRO_5038810977" description="Solute-binding protein family 5 domain-containing protein" evidence="2">
    <location>
        <begin position="16"/>
        <end position="534"/>
    </location>
</feature>
<dbReference type="PANTHER" id="PTHR30290">
    <property type="entry name" value="PERIPLASMIC BINDING COMPONENT OF ABC TRANSPORTER"/>
    <property type="match status" value="1"/>
</dbReference>
<dbReference type="Gene3D" id="3.10.105.10">
    <property type="entry name" value="Dipeptide-binding Protein, Domain 3"/>
    <property type="match status" value="1"/>
</dbReference>
<dbReference type="PANTHER" id="PTHR30290:SF65">
    <property type="entry name" value="MONOACYL PHOSPHATIDYLINOSITOL TETRAMANNOSIDE-BINDING PROTEIN LPQW-RELATED"/>
    <property type="match status" value="1"/>
</dbReference>
<dbReference type="PROSITE" id="PS51257">
    <property type="entry name" value="PROKAR_LIPOPROTEIN"/>
    <property type="match status" value="1"/>
</dbReference>
<proteinExistence type="predicted"/>
<keyword evidence="5" id="KW-1185">Reference proteome</keyword>
<dbReference type="InterPro" id="IPR000914">
    <property type="entry name" value="SBP_5_dom"/>
</dbReference>
<protein>
    <recommendedName>
        <fullName evidence="3">Solute-binding protein family 5 domain-containing protein</fullName>
    </recommendedName>
</protein>
<accession>A0A919NMW0</accession>
<name>A0A919NMW0_9ACTN</name>
<dbReference type="GO" id="GO:0015833">
    <property type="term" value="P:peptide transport"/>
    <property type="evidence" value="ECO:0007669"/>
    <property type="project" value="TreeGrafter"/>
</dbReference>
<dbReference type="InterPro" id="IPR030678">
    <property type="entry name" value="Peptide/Ni-bd"/>
</dbReference>
<dbReference type="GO" id="GO:0043190">
    <property type="term" value="C:ATP-binding cassette (ABC) transporter complex"/>
    <property type="evidence" value="ECO:0007669"/>
    <property type="project" value="InterPro"/>
</dbReference>
<reference evidence="4" key="1">
    <citation type="submission" date="2021-01" db="EMBL/GenBank/DDBJ databases">
        <title>Whole genome shotgun sequence of Actinoplanes tereljensis NBRC 105297.</title>
        <authorList>
            <person name="Komaki H."/>
            <person name="Tamura T."/>
        </authorList>
    </citation>
    <scope>NUCLEOTIDE SEQUENCE</scope>
    <source>
        <strain evidence="4">NBRC 105297</strain>
    </source>
</reference>
<dbReference type="Proteomes" id="UP000623608">
    <property type="component" value="Unassembled WGS sequence"/>
</dbReference>
<dbReference type="GO" id="GO:1904680">
    <property type="term" value="F:peptide transmembrane transporter activity"/>
    <property type="evidence" value="ECO:0007669"/>
    <property type="project" value="TreeGrafter"/>
</dbReference>
<feature type="region of interest" description="Disordered" evidence="1">
    <location>
        <begin position="19"/>
        <end position="45"/>
    </location>
</feature>
<comment type="caution">
    <text evidence="4">The sequence shown here is derived from an EMBL/GenBank/DDBJ whole genome shotgun (WGS) entry which is preliminary data.</text>
</comment>
<dbReference type="GO" id="GO:0042597">
    <property type="term" value="C:periplasmic space"/>
    <property type="evidence" value="ECO:0007669"/>
    <property type="project" value="UniProtKB-ARBA"/>
</dbReference>
<dbReference type="SUPFAM" id="SSF53850">
    <property type="entry name" value="Periplasmic binding protein-like II"/>
    <property type="match status" value="1"/>
</dbReference>
<dbReference type="Pfam" id="PF00496">
    <property type="entry name" value="SBP_bac_5"/>
    <property type="match status" value="1"/>
</dbReference>
<evidence type="ECO:0000256" key="1">
    <source>
        <dbReference type="SAM" id="MobiDB-lite"/>
    </source>
</evidence>
<dbReference type="CDD" id="cd08501">
    <property type="entry name" value="PBP2_Lpqw"/>
    <property type="match status" value="1"/>
</dbReference>
<evidence type="ECO:0000256" key="2">
    <source>
        <dbReference type="SAM" id="SignalP"/>
    </source>
</evidence>
<organism evidence="4 5">
    <name type="scientific">Paractinoplanes tereljensis</name>
    <dbReference type="NCBI Taxonomy" id="571912"/>
    <lineage>
        <taxon>Bacteria</taxon>
        <taxon>Bacillati</taxon>
        <taxon>Actinomycetota</taxon>
        <taxon>Actinomycetes</taxon>
        <taxon>Micromonosporales</taxon>
        <taxon>Micromonosporaceae</taxon>
        <taxon>Paractinoplanes</taxon>
    </lineage>
</organism>
<dbReference type="Gene3D" id="3.90.76.10">
    <property type="entry name" value="Dipeptide-binding Protein, Domain 1"/>
    <property type="match status" value="1"/>
</dbReference>
<dbReference type="PIRSF" id="PIRSF002741">
    <property type="entry name" value="MppA"/>
    <property type="match status" value="1"/>
</dbReference>
<dbReference type="AlphaFoldDB" id="A0A919NMW0"/>
<feature type="compositionally biased region" description="Polar residues" evidence="1">
    <location>
        <begin position="23"/>
        <end position="41"/>
    </location>
</feature>
<gene>
    <name evidence="4" type="ORF">Ate02nite_44450</name>
</gene>
<keyword evidence="2" id="KW-0732">Signal</keyword>
<dbReference type="Gene3D" id="3.40.190.10">
    <property type="entry name" value="Periplasmic binding protein-like II"/>
    <property type="match status" value="1"/>
</dbReference>
<sequence>MKRALVILATATLLAACSGGSGDTATTTQSAAPKTGSTDINAQPRDALKTGGTLNLSIQQWITQYNVGQVDGTQGDGQAILAMTQPRLWHLDESAKATVNPDVLVSAEAAGPVVTYKLNPLATWSDQTPITWQDFATQWKTRNGTDKRFQLSGSTGYDSITGVEKGADDREVKVTFREPYADWQSLFDPLLPGSALDTPEKFNTGWIEKVPVWGGPWKIGTADKTAQTITLVPNPDYWGTKPVLDKVVFRALDSAAITDAYLNKEIDQAPARQPDDYKRVAGDATTKIRTGGRWDETILSLGSKGPLADVRVRQAIGAAIDRDAIAKAQSSGLPFAVHTVGNHFYMPSQDGYADNAGEYGKLDLDRAKSLLKEAGYTGAKLVYVVSASSTSTVPQLVQNMLSQAGINVELRKVPGNDFFEKYVNRGSFDLVSFRNVDQVFPSLSYPAFLSNGEQNYGKIGSPEIDKLIARAAVETDHAKQATLLNQVDALLWQEEHSIALFQTPQILAVRDGLANFGAYGLRDDRQYTEVGFVK</sequence>
<evidence type="ECO:0000259" key="3">
    <source>
        <dbReference type="Pfam" id="PF00496"/>
    </source>
</evidence>
<evidence type="ECO:0000313" key="5">
    <source>
        <dbReference type="Proteomes" id="UP000623608"/>
    </source>
</evidence>
<feature type="signal peptide" evidence="2">
    <location>
        <begin position="1"/>
        <end position="15"/>
    </location>
</feature>
<evidence type="ECO:0000313" key="4">
    <source>
        <dbReference type="EMBL" id="GIF21715.1"/>
    </source>
</evidence>
<feature type="domain" description="Solute-binding protein family 5" evidence="3">
    <location>
        <begin position="110"/>
        <end position="452"/>
    </location>
</feature>
<dbReference type="EMBL" id="BOMY01000031">
    <property type="protein sequence ID" value="GIF21715.1"/>
    <property type="molecule type" value="Genomic_DNA"/>
</dbReference>
<dbReference type="InterPro" id="IPR039424">
    <property type="entry name" value="SBP_5"/>
</dbReference>